<evidence type="ECO:0000256" key="2">
    <source>
        <dbReference type="SAM" id="SignalP"/>
    </source>
</evidence>
<feature type="region of interest" description="Disordered" evidence="1">
    <location>
        <begin position="21"/>
        <end position="81"/>
    </location>
</feature>
<evidence type="ECO:0000256" key="1">
    <source>
        <dbReference type="SAM" id="MobiDB-lite"/>
    </source>
</evidence>
<dbReference type="AlphaFoldDB" id="F4RB62"/>
<name>F4RB62_MELLP</name>
<sequence length="81" mass="8949">MKVSIISAAMVSLAATIIAMPHPSSPESDDNKLMTRNLPQDSSLERRTSSVQGDKAKPKEIEEKWWGGSAMPMPYRHRPGN</sequence>
<accession>F4RB62</accession>
<dbReference type="RefSeq" id="XP_007406324.1">
    <property type="nucleotide sequence ID" value="XM_007406262.1"/>
</dbReference>
<feature type="compositionally biased region" description="Basic and acidic residues" evidence="1">
    <location>
        <begin position="43"/>
        <end position="65"/>
    </location>
</feature>
<organism evidence="4">
    <name type="scientific">Melampsora larici-populina (strain 98AG31 / pathotype 3-4-7)</name>
    <name type="common">Poplar leaf rust fungus</name>
    <dbReference type="NCBI Taxonomy" id="747676"/>
    <lineage>
        <taxon>Eukaryota</taxon>
        <taxon>Fungi</taxon>
        <taxon>Dikarya</taxon>
        <taxon>Basidiomycota</taxon>
        <taxon>Pucciniomycotina</taxon>
        <taxon>Pucciniomycetes</taxon>
        <taxon>Pucciniales</taxon>
        <taxon>Melampsoraceae</taxon>
        <taxon>Melampsora</taxon>
    </lineage>
</organism>
<dbReference type="OrthoDB" id="10530544at2759"/>
<dbReference type="HOGENOM" id="CLU_2574351_0_0_1"/>
<reference evidence="4" key="1">
    <citation type="journal article" date="2011" name="Proc. Natl. Acad. Sci. U.S.A.">
        <title>Obligate biotrophy features unraveled by the genomic analysis of rust fungi.</title>
        <authorList>
            <person name="Duplessis S."/>
            <person name="Cuomo C.A."/>
            <person name="Lin Y.-C."/>
            <person name="Aerts A."/>
            <person name="Tisserant E."/>
            <person name="Veneault-Fourrey C."/>
            <person name="Joly D.L."/>
            <person name="Hacquard S."/>
            <person name="Amselem J."/>
            <person name="Cantarel B.L."/>
            <person name="Chiu R."/>
            <person name="Coutinho P.M."/>
            <person name="Feau N."/>
            <person name="Field M."/>
            <person name="Frey P."/>
            <person name="Gelhaye E."/>
            <person name="Goldberg J."/>
            <person name="Grabherr M.G."/>
            <person name="Kodira C.D."/>
            <person name="Kohler A."/>
            <person name="Kuees U."/>
            <person name="Lindquist E.A."/>
            <person name="Lucas S.M."/>
            <person name="Mago R."/>
            <person name="Mauceli E."/>
            <person name="Morin E."/>
            <person name="Murat C."/>
            <person name="Pangilinan J.L."/>
            <person name="Park R."/>
            <person name="Pearson M."/>
            <person name="Quesneville H."/>
            <person name="Rouhier N."/>
            <person name="Sakthikumar S."/>
            <person name="Salamov A.A."/>
            <person name="Schmutz J."/>
            <person name="Selles B."/>
            <person name="Shapiro H."/>
            <person name="Tanguay P."/>
            <person name="Tuskan G.A."/>
            <person name="Henrissat B."/>
            <person name="Van de Peer Y."/>
            <person name="Rouze P."/>
            <person name="Ellis J.G."/>
            <person name="Dodds P.N."/>
            <person name="Schein J.E."/>
            <person name="Zhong S."/>
            <person name="Hamelin R.C."/>
            <person name="Grigoriev I.V."/>
            <person name="Szabo L.J."/>
            <person name="Martin F."/>
        </authorList>
    </citation>
    <scope>NUCLEOTIDE SEQUENCE [LARGE SCALE GENOMIC DNA]</scope>
    <source>
        <strain evidence="4">98AG31 / pathotype 3-4-7</strain>
    </source>
</reference>
<dbReference type="EMBL" id="GL883095">
    <property type="protein sequence ID" value="EGG10023.1"/>
    <property type="molecule type" value="Genomic_DNA"/>
</dbReference>
<evidence type="ECO:0000313" key="3">
    <source>
        <dbReference type="EMBL" id="EGG10023.1"/>
    </source>
</evidence>
<gene>
    <name evidence="3" type="ORF">MELLADRAFT_55107</name>
</gene>
<feature type="chain" id="PRO_5003314969" evidence="2">
    <location>
        <begin position="20"/>
        <end position="81"/>
    </location>
</feature>
<evidence type="ECO:0000313" key="4">
    <source>
        <dbReference type="Proteomes" id="UP000001072"/>
    </source>
</evidence>
<feature type="signal peptide" evidence="2">
    <location>
        <begin position="1"/>
        <end position="19"/>
    </location>
</feature>
<keyword evidence="2" id="KW-0732">Signal</keyword>
<keyword evidence="4" id="KW-1185">Reference proteome</keyword>
<dbReference type="GeneID" id="18928952"/>
<dbReference type="Proteomes" id="UP000001072">
    <property type="component" value="Unassembled WGS sequence"/>
</dbReference>
<protein>
    <submittedName>
        <fullName evidence="3">Secreted protein</fullName>
    </submittedName>
</protein>
<dbReference type="InParanoid" id="F4RB62"/>
<dbReference type="VEuPathDB" id="FungiDB:MELLADRAFT_55107"/>
<dbReference type="KEGG" id="mlr:MELLADRAFT_55107"/>
<proteinExistence type="predicted"/>